<dbReference type="PANTHER" id="PTHR43053">
    <property type="entry name" value="GLYCOSIDASE FAMILY 31"/>
    <property type="match status" value="1"/>
</dbReference>
<evidence type="ECO:0000256" key="1">
    <source>
        <dbReference type="ARBA" id="ARBA00001255"/>
    </source>
</evidence>
<dbReference type="Pfam" id="PF02065">
    <property type="entry name" value="Melibiase"/>
    <property type="match status" value="1"/>
</dbReference>
<dbReference type="InterPro" id="IPR013785">
    <property type="entry name" value="Aldolase_TIM"/>
</dbReference>
<dbReference type="InterPro" id="IPR031705">
    <property type="entry name" value="Glyco_hydro_36_C"/>
</dbReference>
<dbReference type="InterPro" id="IPR038417">
    <property type="entry name" value="Alpga-gal_N_sf"/>
</dbReference>
<name>A0ABS3HVS2_9ENTE</name>
<dbReference type="SUPFAM" id="SSF51445">
    <property type="entry name" value="(Trans)glycosidases"/>
    <property type="match status" value="1"/>
</dbReference>
<keyword evidence="4 6" id="KW-0378">Hydrolase</keyword>
<dbReference type="PRINTS" id="PR00743">
    <property type="entry name" value="GLHYDRLASE36"/>
</dbReference>
<dbReference type="EC" id="3.2.1.22" evidence="3 6"/>
<dbReference type="Proteomes" id="UP000664857">
    <property type="component" value="Unassembled WGS sequence"/>
</dbReference>
<comment type="catalytic activity">
    <reaction evidence="1 6">
        <text>Hydrolysis of terminal, non-reducing alpha-D-galactose residues in alpha-D-galactosides, including galactose oligosaccharides, galactomannans and galactolipids.</text>
        <dbReference type="EC" id="3.2.1.22"/>
    </reaction>
</comment>
<accession>A0ABS3HVS2</accession>
<dbReference type="InterPro" id="IPR017853">
    <property type="entry name" value="GH"/>
</dbReference>
<protein>
    <recommendedName>
        <fullName evidence="3 6">Alpha-galactosidase</fullName>
        <ecNumber evidence="3 6">3.2.1.22</ecNumber>
    </recommendedName>
</protein>
<evidence type="ECO:0000256" key="3">
    <source>
        <dbReference type="ARBA" id="ARBA00012755"/>
    </source>
</evidence>
<dbReference type="Gene3D" id="2.60.40.1180">
    <property type="entry name" value="Golgi alpha-mannosidase II"/>
    <property type="match status" value="1"/>
</dbReference>
<dbReference type="PIRSF" id="PIRSF005536">
    <property type="entry name" value="Agal"/>
    <property type="match status" value="1"/>
</dbReference>
<dbReference type="PROSITE" id="PS00512">
    <property type="entry name" value="ALPHA_GALACTOSIDASE"/>
    <property type="match status" value="1"/>
</dbReference>
<dbReference type="Gene3D" id="2.70.98.60">
    <property type="entry name" value="alpha-galactosidase from lactobacil brevis"/>
    <property type="match status" value="1"/>
</dbReference>
<evidence type="ECO:0000256" key="5">
    <source>
        <dbReference type="ARBA" id="ARBA00023295"/>
    </source>
</evidence>
<feature type="domain" description="Glycosyl hydrolase family 36 N-terminal" evidence="8">
    <location>
        <begin position="30"/>
        <end position="288"/>
    </location>
</feature>
<gene>
    <name evidence="9" type="ORF">DOK76_12275</name>
</gene>
<dbReference type="InterPro" id="IPR013780">
    <property type="entry name" value="Glyco_hydro_b"/>
</dbReference>
<comment type="caution">
    <text evidence="9">The sequence shown here is derived from an EMBL/GenBank/DDBJ whole genome shotgun (WGS) entry which is preliminary data.</text>
</comment>
<dbReference type="InterPro" id="IPR031704">
    <property type="entry name" value="Glyco_hydro_36_N"/>
</dbReference>
<keyword evidence="5 6" id="KW-0326">Glycosidase</keyword>
<feature type="domain" description="Glycosyl hydrolase family 36 C-terminal" evidence="7">
    <location>
        <begin position="651"/>
        <end position="726"/>
    </location>
</feature>
<organism evidence="9 10">
    <name type="scientific">Candidatus Vagococcus giribetii</name>
    <dbReference type="NCBI Taxonomy" id="2230876"/>
    <lineage>
        <taxon>Bacteria</taxon>
        <taxon>Bacillati</taxon>
        <taxon>Bacillota</taxon>
        <taxon>Bacilli</taxon>
        <taxon>Lactobacillales</taxon>
        <taxon>Enterococcaceae</taxon>
        <taxon>Vagococcus</taxon>
    </lineage>
</organism>
<proteinExistence type="inferred from homology"/>
<keyword evidence="10" id="KW-1185">Reference proteome</keyword>
<dbReference type="PANTHER" id="PTHR43053:SF3">
    <property type="entry name" value="ALPHA-GALACTOSIDASE C-RELATED"/>
    <property type="match status" value="1"/>
</dbReference>
<dbReference type="Pfam" id="PF16874">
    <property type="entry name" value="Glyco_hydro_36C"/>
    <property type="match status" value="1"/>
</dbReference>
<dbReference type="CDD" id="cd14791">
    <property type="entry name" value="GH36"/>
    <property type="match status" value="1"/>
</dbReference>
<sequence>MTLITLNDKKNVFHLSNQWVSYVFSVEDKQLIHKYFGKKIHTYSGGMDYPEKTRSSFSPDLPFEDELKVSLDAVLQEFPGSNQGDYRSSGIEVVFDAHGNTNTKFEYESHSITKGVIPSPGLPSSFDAEKGESETLAITLRDEAEQVDVTLYYTIFEDSPTIVRKCRINNKGQASVKIDKLVSMSLDFPAATNELIHLSGSWAQERQVVREKINRGIKVLRSKRGSSSHNQNPFCAIVQPTTTEESGEVYGFSFVYSGDHETIIEKDSFDQLRIQMGINHETFSWVLESEDEFYTPEVIMTFSPNGLNGFSQEMHNFVTTHVVKSSYKEKHRPVLMNNWEATYMAFDEETIHSLMDEGAKLGVELFVLDDGWFGKRNDDTGGLGDWWVNETKLPNGLEGLVTYAKNLNMSFGLWFEPEMVSPKSELYKNHPDWVLHYEKKGMSPARYQYILDLTRQDVRDYLYTSIEAILMSADISYVKWDMNRNFSETYSKQLSTSEQKEVSHRYVLGLYELLERLTTRFPDILFESCSGGGGRFDLGMLYYMPQTWTSDNTDPVERLRIQYGTSLVYPISTMGSHVSASPNHQNGRMTSIDTRGHVAMSGLLGYELDLLRIDKDEKEAMRKQIDFYKKHRDLIQYGTFYRLLSPFEGNQTAWMFVSKDKQEAIIFYCNGLASAAPSLKKLKLQGLLENQKYVFDNGVSSYGSELMNMGFYSLTKGHQDILGDFATSFSYLKGLSE</sequence>
<dbReference type="Pfam" id="PF16875">
    <property type="entry name" value="Glyco_hydro_36N"/>
    <property type="match status" value="1"/>
</dbReference>
<dbReference type="InterPro" id="IPR000111">
    <property type="entry name" value="Glyco_hydro_27/36_CS"/>
</dbReference>
<evidence type="ECO:0000313" key="9">
    <source>
        <dbReference type="EMBL" id="MBO0477849.1"/>
    </source>
</evidence>
<dbReference type="InterPro" id="IPR050985">
    <property type="entry name" value="Alpha-glycosidase_related"/>
</dbReference>
<evidence type="ECO:0000256" key="4">
    <source>
        <dbReference type="ARBA" id="ARBA00022801"/>
    </source>
</evidence>
<dbReference type="Gene3D" id="3.20.20.70">
    <property type="entry name" value="Aldolase class I"/>
    <property type="match status" value="1"/>
</dbReference>
<evidence type="ECO:0000256" key="6">
    <source>
        <dbReference type="PIRNR" id="PIRNR005536"/>
    </source>
</evidence>
<dbReference type="InterPro" id="IPR002252">
    <property type="entry name" value="Glyco_hydro_36"/>
</dbReference>
<comment type="similarity">
    <text evidence="2">Belongs to the glycosyl hydrolase 36 family.</text>
</comment>
<dbReference type="RefSeq" id="WP_206968189.1">
    <property type="nucleotide sequence ID" value="NZ_JAFLVX010000037.1"/>
</dbReference>
<reference evidence="9 10" key="1">
    <citation type="submission" date="2021-03" db="EMBL/GenBank/DDBJ databases">
        <title>Enterococcal diversity collection.</title>
        <authorList>
            <person name="Gilmore M.S."/>
            <person name="Schwartzman J."/>
            <person name="Van Tyne D."/>
            <person name="Martin M."/>
            <person name="Earl A.M."/>
            <person name="Manson A.L."/>
            <person name="Straub T."/>
            <person name="Salamzade R."/>
            <person name="Saavedra J."/>
            <person name="Lebreton F."/>
            <person name="Prichula J."/>
            <person name="Schaufler K."/>
            <person name="Gaca A."/>
            <person name="Sgardioli B."/>
            <person name="Wagenaar J."/>
            <person name="Strong T."/>
        </authorList>
    </citation>
    <scope>NUCLEOTIDE SEQUENCE [LARGE SCALE GENOMIC DNA]</scope>
    <source>
        <strain evidence="9 10">DIV0080</strain>
    </source>
</reference>
<evidence type="ECO:0000259" key="7">
    <source>
        <dbReference type="Pfam" id="PF16874"/>
    </source>
</evidence>
<evidence type="ECO:0000259" key="8">
    <source>
        <dbReference type="Pfam" id="PF16875"/>
    </source>
</evidence>
<evidence type="ECO:0000256" key="2">
    <source>
        <dbReference type="ARBA" id="ARBA00006202"/>
    </source>
</evidence>
<evidence type="ECO:0000313" key="10">
    <source>
        <dbReference type="Proteomes" id="UP000664857"/>
    </source>
</evidence>
<dbReference type="EMBL" id="JAFLVX010000037">
    <property type="protein sequence ID" value="MBO0477849.1"/>
    <property type="molecule type" value="Genomic_DNA"/>
</dbReference>